<evidence type="ECO:0000313" key="1">
    <source>
        <dbReference type="EMBL" id="WMD15862.1"/>
    </source>
</evidence>
<proteinExistence type="predicted"/>
<reference evidence="1" key="1">
    <citation type="submission" date="2023-08" db="EMBL/GenBank/DDBJ databases">
        <title>Complete Genome Sequences of butyrate producing Anaerostipes hadrus strains BA1 and GIF7 isolated from the terminal ileum of a healthy lean male.</title>
        <authorList>
            <person name="Low A."/>
            <person name="Sheludchenko M."/>
            <person name="Cheng H.E."/>
            <person name="Koh X.Q."/>
            <person name="Lee J."/>
        </authorList>
    </citation>
    <scope>NUCLEOTIDE SEQUENCE</scope>
    <source>
        <strain evidence="1">BA1</strain>
    </source>
</reference>
<gene>
    <name evidence="1" type="ORF">RBI15_10800</name>
</gene>
<dbReference type="Pfam" id="PF03692">
    <property type="entry name" value="CxxCxxCC"/>
    <property type="match status" value="1"/>
</dbReference>
<dbReference type="AlphaFoldDB" id="A0AAQ3JH15"/>
<sequence length="73" mass="8726">MNLDKSDLYSDLNRGDGICKYFDEQTHLCSIYDERPEKCNIDKAYERLFKGVVTKEEYYKQNYLACKELKRSV</sequence>
<dbReference type="RefSeq" id="WP_044923577.1">
    <property type="nucleotide sequence ID" value="NZ_CP132968.1"/>
</dbReference>
<accession>A0AAQ3JH15</accession>
<name>A0AAQ3JH15_ANAHA</name>
<organism evidence="1 2">
    <name type="scientific">Anaerostipes hadrus</name>
    <dbReference type="NCBI Taxonomy" id="649756"/>
    <lineage>
        <taxon>Bacteria</taxon>
        <taxon>Bacillati</taxon>
        <taxon>Bacillota</taxon>
        <taxon>Clostridia</taxon>
        <taxon>Lachnospirales</taxon>
        <taxon>Lachnospiraceae</taxon>
        <taxon>Anaerostipes</taxon>
    </lineage>
</organism>
<dbReference type="GeneID" id="92741884"/>
<protein>
    <submittedName>
        <fullName evidence="1">YkgJ family cysteine cluster protein</fullName>
    </submittedName>
</protein>
<dbReference type="EMBL" id="CP132968">
    <property type="protein sequence ID" value="WMD15862.1"/>
    <property type="molecule type" value="Genomic_DNA"/>
</dbReference>
<evidence type="ECO:0000313" key="2">
    <source>
        <dbReference type="Proteomes" id="UP001243496"/>
    </source>
</evidence>
<dbReference type="InterPro" id="IPR005358">
    <property type="entry name" value="Puta_zinc/iron-chelating_dom"/>
</dbReference>
<dbReference type="Proteomes" id="UP001243496">
    <property type="component" value="Chromosome"/>
</dbReference>